<organism evidence="2 3">
    <name type="scientific">Candidatus Sulfuritelmatomonas gaucii</name>
    <dbReference type="NCBI Taxonomy" id="2043161"/>
    <lineage>
        <taxon>Bacteria</taxon>
        <taxon>Pseudomonadati</taxon>
        <taxon>Acidobacteriota</taxon>
        <taxon>Terriglobia</taxon>
        <taxon>Terriglobales</taxon>
        <taxon>Acidobacteriaceae</taxon>
        <taxon>Candidatus Sulfuritelmatomonas</taxon>
    </lineage>
</organism>
<name>A0A2N9LQC5_9BACT</name>
<evidence type="ECO:0000256" key="1">
    <source>
        <dbReference type="SAM" id="MobiDB-lite"/>
    </source>
</evidence>
<accession>A0A2N9LQC5</accession>
<dbReference type="Proteomes" id="UP000239735">
    <property type="component" value="Unassembled WGS sequence"/>
</dbReference>
<feature type="region of interest" description="Disordered" evidence="1">
    <location>
        <begin position="1"/>
        <end position="20"/>
    </location>
</feature>
<proteinExistence type="predicted"/>
<evidence type="ECO:0000313" key="2">
    <source>
        <dbReference type="EMBL" id="SPE25427.1"/>
    </source>
</evidence>
<dbReference type="EMBL" id="OKRB01000108">
    <property type="protein sequence ID" value="SPE25427.1"/>
    <property type="molecule type" value="Genomic_DNA"/>
</dbReference>
<protein>
    <submittedName>
        <fullName evidence="2">Uncharacterized protein</fullName>
    </submittedName>
</protein>
<gene>
    <name evidence="2" type="ORF">SBA5_50016</name>
</gene>
<evidence type="ECO:0000313" key="3">
    <source>
        <dbReference type="Proteomes" id="UP000239735"/>
    </source>
</evidence>
<reference evidence="3" key="1">
    <citation type="submission" date="2018-02" db="EMBL/GenBank/DDBJ databases">
        <authorList>
            <person name="Hausmann B."/>
        </authorList>
    </citation>
    <scope>NUCLEOTIDE SEQUENCE [LARGE SCALE GENOMIC DNA]</scope>
    <source>
        <strain evidence="3">Peat soil MAG SbA5</strain>
    </source>
</reference>
<sequence>MKVIAWEHTSSRAGGTKHHF</sequence>
<dbReference type="AlphaFoldDB" id="A0A2N9LQC5"/>